<dbReference type="Pfam" id="PF15456">
    <property type="entry name" value="Uds1"/>
    <property type="match status" value="1"/>
</dbReference>
<evidence type="ECO:0000313" key="2">
    <source>
        <dbReference type="EMBL" id="TVY78484.1"/>
    </source>
</evidence>
<sequence length="507" mass="57908">MSFGYSLGDFVTVGQLAWTVYKSCKEAPESFANISTEVLSLHLVLKEVEELLSEELDLDPHLPASKLASLTTITGGCQDVLRDLEAVTKKYESLSSKSKWTWDRMKWGSNNISELRQRLTSNIVILNAFVRKLNNYMRERQDGKHEGSIISVNTLESLTPDDKFMWREIRKELEYIGISVVAFDANKNFILEWFQRALEEGAFEELEVENDSMYNDSHHASQSLEELYIYESTSILEQRNQMPDSASEMQLPRLNAPVPDGGSSQGPEYERFVKPRGAAEGSVVELPSVYLKSTTYLTPSIHPIAEDKQMFTNHNVDIQTQKPNIVNYDPSIAFNSMAPQYLSGSVLNEKAKMEKRKAFEQLPSGHYPDDASDSISSSEVQILRNQAWVQASRFEVLFSNDVLSLSRELRGLDVRCEYLRKTYRSLRSGRWNLHERIVGYLRSPRTAKFSYESMLKQEEALAELDTSIDDWVTKLELAENRRTRVRQKLLEHVAATLIIPPILIPNS</sequence>
<dbReference type="Proteomes" id="UP000469558">
    <property type="component" value="Unassembled WGS sequence"/>
</dbReference>
<protein>
    <recommendedName>
        <fullName evidence="1">Up-regulated during septation protein 1 domain-containing protein</fullName>
    </recommendedName>
</protein>
<dbReference type="AlphaFoldDB" id="A0A8T9C3B2"/>
<comment type="caution">
    <text evidence="2">The sequence shown here is derived from an EMBL/GenBank/DDBJ whole genome shotgun (WGS) entry which is preliminary data.</text>
</comment>
<keyword evidence="3" id="KW-1185">Reference proteome</keyword>
<accession>A0A8T9C3B2</accession>
<reference evidence="2 3" key="1">
    <citation type="submission" date="2018-05" db="EMBL/GenBank/DDBJ databases">
        <title>Genome sequencing and assembly of the regulated plant pathogen Lachnellula willkommii and related sister species for the development of diagnostic species identification markers.</title>
        <authorList>
            <person name="Giroux E."/>
            <person name="Bilodeau G."/>
        </authorList>
    </citation>
    <scope>NUCLEOTIDE SEQUENCE [LARGE SCALE GENOMIC DNA]</scope>
    <source>
        <strain evidence="2 3">CBS 268.59</strain>
    </source>
</reference>
<evidence type="ECO:0000313" key="3">
    <source>
        <dbReference type="Proteomes" id="UP000469558"/>
    </source>
</evidence>
<dbReference type="InterPro" id="IPR029191">
    <property type="entry name" value="Uds1"/>
</dbReference>
<proteinExistence type="predicted"/>
<name>A0A8T9C3B2_9HELO</name>
<organism evidence="2 3">
    <name type="scientific">Lachnellula suecica</name>
    <dbReference type="NCBI Taxonomy" id="602035"/>
    <lineage>
        <taxon>Eukaryota</taxon>
        <taxon>Fungi</taxon>
        <taxon>Dikarya</taxon>
        <taxon>Ascomycota</taxon>
        <taxon>Pezizomycotina</taxon>
        <taxon>Leotiomycetes</taxon>
        <taxon>Helotiales</taxon>
        <taxon>Lachnaceae</taxon>
        <taxon>Lachnellula</taxon>
    </lineage>
</organism>
<feature type="domain" description="Up-regulated during septation protein 1" evidence="1">
    <location>
        <begin position="380"/>
        <end position="498"/>
    </location>
</feature>
<gene>
    <name evidence="2" type="ORF">LSUE1_G005133</name>
</gene>
<evidence type="ECO:0000259" key="1">
    <source>
        <dbReference type="Pfam" id="PF15456"/>
    </source>
</evidence>
<dbReference type="OrthoDB" id="7464126at2759"/>
<dbReference type="EMBL" id="QGMK01000755">
    <property type="protein sequence ID" value="TVY78484.1"/>
    <property type="molecule type" value="Genomic_DNA"/>
</dbReference>